<evidence type="ECO:0000256" key="1">
    <source>
        <dbReference type="SAM" id="Phobius"/>
    </source>
</evidence>
<gene>
    <name evidence="2" type="ORF">FOB60_003437</name>
</gene>
<protein>
    <submittedName>
        <fullName evidence="2">Putative integral membrane protein</fullName>
    </submittedName>
</protein>
<dbReference type="EMBL" id="JABWAB010000005">
    <property type="protein sequence ID" value="KAF6050769.1"/>
    <property type="molecule type" value="Genomic_DNA"/>
</dbReference>
<organism evidence="2 3">
    <name type="scientific">Candida parapsilosis</name>
    <name type="common">Yeast</name>
    <dbReference type="NCBI Taxonomy" id="5480"/>
    <lineage>
        <taxon>Eukaryota</taxon>
        <taxon>Fungi</taxon>
        <taxon>Dikarya</taxon>
        <taxon>Ascomycota</taxon>
        <taxon>Saccharomycotina</taxon>
        <taxon>Pichiomycetes</taxon>
        <taxon>Debaryomycetaceae</taxon>
        <taxon>Candida/Lodderomyces clade</taxon>
        <taxon>Candida</taxon>
    </lineage>
</organism>
<dbReference type="AlphaFoldDB" id="A0A8X7NIB6"/>
<keyword evidence="1" id="KW-0472">Membrane</keyword>
<comment type="caution">
    <text evidence="2">The sequence shown here is derived from an EMBL/GenBank/DDBJ whole genome shotgun (WGS) entry which is preliminary data.</text>
</comment>
<reference evidence="2" key="1">
    <citation type="submission" date="2020-03" db="EMBL/GenBank/DDBJ databases">
        <title>FDA dAtabase for Regulatory Grade micrObial Sequences (FDA-ARGOS): Supporting development and validation of Infectious Disease Dx tests.</title>
        <authorList>
            <person name="Campos J."/>
            <person name="Goldberg B."/>
            <person name="Tallon L."/>
            <person name="Sadzewicz L."/>
            <person name="Vavikolanu K."/>
            <person name="Mehta A."/>
            <person name="Aluvathingal J."/>
            <person name="Nadendla S."/>
            <person name="Nandy P."/>
            <person name="Geyer C."/>
            <person name="Yan Y."/>
            <person name="Sichtig H."/>
        </authorList>
    </citation>
    <scope>NUCLEOTIDE SEQUENCE [LARGE SCALE GENOMIC DNA]</scope>
    <source>
        <strain evidence="2">FDAARGOS_652</strain>
    </source>
</reference>
<proteinExistence type="predicted"/>
<name>A0A8X7NIB6_CANPA</name>
<evidence type="ECO:0000313" key="3">
    <source>
        <dbReference type="Proteomes" id="UP000590412"/>
    </source>
</evidence>
<evidence type="ECO:0000313" key="2">
    <source>
        <dbReference type="EMBL" id="KAF6050769.1"/>
    </source>
</evidence>
<keyword evidence="1" id="KW-1133">Transmembrane helix</keyword>
<keyword evidence="1" id="KW-0812">Transmembrane</keyword>
<dbReference type="OrthoDB" id="4012500at2759"/>
<feature type="transmembrane region" description="Helical" evidence="1">
    <location>
        <begin position="40"/>
        <end position="63"/>
    </location>
</feature>
<dbReference type="Proteomes" id="UP000590412">
    <property type="component" value="Unassembled WGS sequence"/>
</dbReference>
<accession>A0A8X7NIB6</accession>
<sequence>MSTSQKSQKTEEYTFLSPQWFYNMYYIHFPFIMLTRVETLLLHGSLLLFIFLIVYGTYSYLFYGLMKALSQGYYFAFGDTQY</sequence>